<dbReference type="EMBL" id="JBEDUW010000003">
    <property type="protein sequence ID" value="KAK9938635.1"/>
    <property type="molecule type" value="Genomic_DNA"/>
</dbReference>
<reference evidence="2 3" key="1">
    <citation type="journal article" date="2023" name="G3 (Bethesda)">
        <title>A chromosome-length genome assembly and annotation of blackberry (Rubus argutus, cv. 'Hillquist').</title>
        <authorList>
            <person name="Bruna T."/>
            <person name="Aryal R."/>
            <person name="Dudchenko O."/>
            <person name="Sargent D.J."/>
            <person name="Mead D."/>
            <person name="Buti M."/>
            <person name="Cavallini A."/>
            <person name="Hytonen T."/>
            <person name="Andres J."/>
            <person name="Pham M."/>
            <person name="Weisz D."/>
            <person name="Mascagni F."/>
            <person name="Usai G."/>
            <person name="Natali L."/>
            <person name="Bassil N."/>
            <person name="Fernandez G.E."/>
            <person name="Lomsadze A."/>
            <person name="Armour M."/>
            <person name="Olukolu B."/>
            <person name="Poorten T."/>
            <person name="Britton C."/>
            <person name="Davik J."/>
            <person name="Ashrafi H."/>
            <person name="Aiden E.L."/>
            <person name="Borodovsky M."/>
            <person name="Worthington M."/>
        </authorList>
    </citation>
    <scope>NUCLEOTIDE SEQUENCE [LARGE SCALE GENOMIC DNA]</scope>
    <source>
        <strain evidence="2">PI 553951</strain>
    </source>
</reference>
<dbReference type="InterPro" id="IPR013187">
    <property type="entry name" value="F-box-assoc_dom_typ3"/>
</dbReference>
<dbReference type="InterPro" id="IPR036047">
    <property type="entry name" value="F-box-like_dom_sf"/>
</dbReference>
<dbReference type="Pfam" id="PF08268">
    <property type="entry name" value="FBA_3"/>
    <property type="match status" value="1"/>
</dbReference>
<dbReference type="InterPro" id="IPR001810">
    <property type="entry name" value="F-box_dom"/>
</dbReference>
<evidence type="ECO:0000313" key="3">
    <source>
        <dbReference type="Proteomes" id="UP001457282"/>
    </source>
</evidence>
<accession>A0AAW1XRE8</accession>
<dbReference type="CDD" id="cd22157">
    <property type="entry name" value="F-box_AtFBW1-like"/>
    <property type="match status" value="1"/>
</dbReference>
<dbReference type="AlphaFoldDB" id="A0AAW1XRE8"/>
<dbReference type="PANTHER" id="PTHR31111">
    <property type="entry name" value="BNAA05G37150D PROTEIN-RELATED"/>
    <property type="match status" value="1"/>
</dbReference>
<sequence>MAHDNQRRRTESGFPFEVIFEILSWVAIEQLLRFQFVCKDWYALIRNPEFIAKQYERASSLRKIPDIVKKQINGKTESINVNKSYRKFASSFGLFLEMSLTDNRSCRIRNPVTQQVVYLPDAHEGLNSFDFAINKSTGECKVVCYYHSGESEAGFQVITVGVDEQWRPLAHPNQDLLDEGILCGDEGMFIGTGNGMGYFSDLVLDGDYLQLEVHSLDIWKECFTSTSPLPRGVFEDLTEVRFIQWNGGVAIAEIGDEDLGVMVLEDYKVSKWSERKIVVPLQILKDEPELKEEIVHISADSYELMLETESERIYYDMTRQKVITDYDKQSEDEGEAFTWLRPSLMALKGMKLEE</sequence>
<evidence type="ECO:0000313" key="2">
    <source>
        <dbReference type="EMBL" id="KAK9938635.1"/>
    </source>
</evidence>
<organism evidence="2 3">
    <name type="scientific">Rubus argutus</name>
    <name type="common">Southern blackberry</name>
    <dbReference type="NCBI Taxonomy" id="59490"/>
    <lineage>
        <taxon>Eukaryota</taxon>
        <taxon>Viridiplantae</taxon>
        <taxon>Streptophyta</taxon>
        <taxon>Embryophyta</taxon>
        <taxon>Tracheophyta</taxon>
        <taxon>Spermatophyta</taxon>
        <taxon>Magnoliopsida</taxon>
        <taxon>eudicotyledons</taxon>
        <taxon>Gunneridae</taxon>
        <taxon>Pentapetalae</taxon>
        <taxon>rosids</taxon>
        <taxon>fabids</taxon>
        <taxon>Rosales</taxon>
        <taxon>Rosaceae</taxon>
        <taxon>Rosoideae</taxon>
        <taxon>Rosoideae incertae sedis</taxon>
        <taxon>Rubus</taxon>
    </lineage>
</organism>
<dbReference type="Pfam" id="PF00646">
    <property type="entry name" value="F-box"/>
    <property type="match status" value="1"/>
</dbReference>
<dbReference type="PANTHER" id="PTHR31111:SF125">
    <property type="entry name" value="F-BOX PROTEIN CPR30-LIKE"/>
    <property type="match status" value="1"/>
</dbReference>
<dbReference type="Gene3D" id="1.20.1280.50">
    <property type="match status" value="1"/>
</dbReference>
<keyword evidence="3" id="KW-1185">Reference proteome</keyword>
<protein>
    <recommendedName>
        <fullName evidence="1">F-box domain-containing protein</fullName>
    </recommendedName>
</protein>
<dbReference type="PROSITE" id="PS50181">
    <property type="entry name" value="FBOX"/>
    <property type="match status" value="1"/>
</dbReference>
<dbReference type="Proteomes" id="UP001457282">
    <property type="component" value="Unassembled WGS sequence"/>
</dbReference>
<name>A0AAW1XRE8_RUBAR</name>
<evidence type="ECO:0000259" key="1">
    <source>
        <dbReference type="PROSITE" id="PS50181"/>
    </source>
</evidence>
<feature type="domain" description="F-box" evidence="1">
    <location>
        <begin position="8"/>
        <end position="58"/>
    </location>
</feature>
<dbReference type="SMART" id="SM00256">
    <property type="entry name" value="FBOX"/>
    <property type="match status" value="1"/>
</dbReference>
<comment type="caution">
    <text evidence="2">The sequence shown here is derived from an EMBL/GenBank/DDBJ whole genome shotgun (WGS) entry which is preliminary data.</text>
</comment>
<dbReference type="SUPFAM" id="SSF81383">
    <property type="entry name" value="F-box domain"/>
    <property type="match status" value="1"/>
</dbReference>
<proteinExistence type="predicted"/>
<gene>
    <name evidence="2" type="ORF">M0R45_015361</name>
</gene>